<accession>A0A2I0R0S5</accession>
<dbReference type="RefSeq" id="WP_101335315.1">
    <property type="nucleotide sequence ID" value="NZ_PJNI01000015.1"/>
</dbReference>
<evidence type="ECO:0000313" key="2">
    <source>
        <dbReference type="Proteomes" id="UP000236654"/>
    </source>
</evidence>
<reference evidence="1 2" key="1">
    <citation type="submission" date="2017-12" db="EMBL/GenBank/DDBJ databases">
        <title>The draft genome sequence of Brumimicrobium saltpan LHR20.</title>
        <authorList>
            <person name="Do Z.-J."/>
            <person name="Luo H.-R."/>
        </authorList>
    </citation>
    <scope>NUCLEOTIDE SEQUENCE [LARGE SCALE GENOMIC DNA]</scope>
    <source>
        <strain evidence="1 2">LHR20</strain>
    </source>
</reference>
<dbReference type="EMBL" id="PJNI01000015">
    <property type="protein sequence ID" value="PKR79990.1"/>
    <property type="molecule type" value="Genomic_DNA"/>
</dbReference>
<gene>
    <name evidence="1" type="ORF">CW751_12255</name>
</gene>
<keyword evidence="2" id="KW-1185">Reference proteome</keyword>
<dbReference type="PROSITE" id="PS51257">
    <property type="entry name" value="PROKAR_LIPOPROTEIN"/>
    <property type="match status" value="1"/>
</dbReference>
<evidence type="ECO:0000313" key="1">
    <source>
        <dbReference type="EMBL" id="PKR79990.1"/>
    </source>
</evidence>
<dbReference type="AlphaFoldDB" id="A0A2I0R0S5"/>
<dbReference type="OrthoDB" id="1467124at2"/>
<name>A0A2I0R0S5_9FLAO</name>
<dbReference type="Proteomes" id="UP000236654">
    <property type="component" value="Unassembled WGS sequence"/>
</dbReference>
<protein>
    <recommendedName>
        <fullName evidence="3">Outer membrane protein beta-barrel domain-containing protein</fullName>
    </recommendedName>
</protein>
<proteinExistence type="predicted"/>
<evidence type="ECO:0008006" key="3">
    <source>
        <dbReference type="Google" id="ProtNLM"/>
    </source>
</evidence>
<sequence length="240" mass="27018">MSKIVFSFTLLILVFFFSACGPARFVEPLKKRENAVAIDLGGPLVNIPGVAPMPMPFSSITYGRGISNNLTLHGSWYSTAAIFGVAQFEVNGTYGFWRSRDKKHGASAILGFNTAMDVFENEIKFWPKLDAHYYFKYNFKALKQDDLLTSGGKPAANLLYAGIGTWYELDKTRAHNEEQQTFVVPMLNIGHDLNWKRWTFKTEIKLIAPFTSNEDIVLDYISLTGKKGATGLYFGLIRKF</sequence>
<comment type="caution">
    <text evidence="1">The sequence shown here is derived from an EMBL/GenBank/DDBJ whole genome shotgun (WGS) entry which is preliminary data.</text>
</comment>
<organism evidence="1 2">
    <name type="scientific">Brumimicrobium salinarum</name>
    <dbReference type="NCBI Taxonomy" id="2058658"/>
    <lineage>
        <taxon>Bacteria</taxon>
        <taxon>Pseudomonadati</taxon>
        <taxon>Bacteroidota</taxon>
        <taxon>Flavobacteriia</taxon>
        <taxon>Flavobacteriales</taxon>
        <taxon>Crocinitomicaceae</taxon>
        <taxon>Brumimicrobium</taxon>
    </lineage>
</organism>